<evidence type="ECO:0000313" key="3">
    <source>
        <dbReference type="Proteomes" id="UP000299102"/>
    </source>
</evidence>
<reference evidence="2 3" key="1">
    <citation type="journal article" date="2019" name="Commun. Biol.">
        <title>The bagworm genome reveals a unique fibroin gene that provides high tensile strength.</title>
        <authorList>
            <person name="Kono N."/>
            <person name="Nakamura H."/>
            <person name="Ohtoshi R."/>
            <person name="Tomita M."/>
            <person name="Numata K."/>
            <person name="Arakawa K."/>
        </authorList>
    </citation>
    <scope>NUCLEOTIDE SEQUENCE [LARGE SCALE GENOMIC DNA]</scope>
</reference>
<evidence type="ECO:0000313" key="2">
    <source>
        <dbReference type="EMBL" id="GBP27406.1"/>
    </source>
</evidence>
<feature type="region of interest" description="Disordered" evidence="1">
    <location>
        <begin position="79"/>
        <end position="128"/>
    </location>
</feature>
<feature type="compositionally biased region" description="Basic and acidic residues" evidence="1">
    <location>
        <begin position="88"/>
        <end position="102"/>
    </location>
</feature>
<dbReference type="EMBL" id="BGZK01000193">
    <property type="protein sequence ID" value="GBP27406.1"/>
    <property type="molecule type" value="Genomic_DNA"/>
</dbReference>
<dbReference type="Proteomes" id="UP000299102">
    <property type="component" value="Unassembled WGS sequence"/>
</dbReference>
<protein>
    <submittedName>
        <fullName evidence="2">Uncharacterized protein</fullName>
    </submittedName>
</protein>
<keyword evidence="3" id="KW-1185">Reference proteome</keyword>
<accession>A0A4C1UN40</accession>
<gene>
    <name evidence="2" type="ORF">EVAR_17106_1</name>
</gene>
<sequence>MMRQIRMLGDGLSQMTKTRNEEVLTVTVLWRGGPEAKNSSSRYGTFVNRCSERMWRSSVQHIARRMYDIADQDTHGFLRNIAPMHKRSPSELLKEPSKENSSRRPLQPKGKAWSAEVTRDGISRNDPR</sequence>
<evidence type="ECO:0000256" key="1">
    <source>
        <dbReference type="SAM" id="MobiDB-lite"/>
    </source>
</evidence>
<feature type="compositionally biased region" description="Basic and acidic residues" evidence="1">
    <location>
        <begin position="117"/>
        <end position="128"/>
    </location>
</feature>
<proteinExistence type="predicted"/>
<organism evidence="2 3">
    <name type="scientific">Eumeta variegata</name>
    <name type="common">Bagworm moth</name>
    <name type="synonym">Eumeta japonica</name>
    <dbReference type="NCBI Taxonomy" id="151549"/>
    <lineage>
        <taxon>Eukaryota</taxon>
        <taxon>Metazoa</taxon>
        <taxon>Ecdysozoa</taxon>
        <taxon>Arthropoda</taxon>
        <taxon>Hexapoda</taxon>
        <taxon>Insecta</taxon>
        <taxon>Pterygota</taxon>
        <taxon>Neoptera</taxon>
        <taxon>Endopterygota</taxon>
        <taxon>Lepidoptera</taxon>
        <taxon>Glossata</taxon>
        <taxon>Ditrysia</taxon>
        <taxon>Tineoidea</taxon>
        <taxon>Psychidae</taxon>
        <taxon>Oiketicinae</taxon>
        <taxon>Eumeta</taxon>
    </lineage>
</organism>
<dbReference type="AlphaFoldDB" id="A0A4C1UN40"/>
<name>A0A4C1UN40_EUMVA</name>
<comment type="caution">
    <text evidence="2">The sequence shown here is derived from an EMBL/GenBank/DDBJ whole genome shotgun (WGS) entry which is preliminary data.</text>
</comment>